<dbReference type="CDD" id="cd00088">
    <property type="entry name" value="HPT"/>
    <property type="match status" value="1"/>
</dbReference>
<dbReference type="InterPro" id="IPR054327">
    <property type="entry name" value="His-kinase-like_sensor"/>
</dbReference>
<proteinExistence type="predicted"/>
<evidence type="ECO:0000256" key="19">
    <source>
        <dbReference type="SAM" id="Phobius"/>
    </source>
</evidence>
<dbReference type="Pfam" id="PF08448">
    <property type="entry name" value="PAS_4"/>
    <property type="match status" value="1"/>
</dbReference>
<keyword evidence="6" id="KW-0808">Transferase</keyword>
<dbReference type="CDD" id="cd12915">
    <property type="entry name" value="PDC2_DGC_like"/>
    <property type="match status" value="1"/>
</dbReference>
<dbReference type="Pfam" id="PF01627">
    <property type="entry name" value="Hpt"/>
    <property type="match status" value="1"/>
</dbReference>
<keyword evidence="7 19" id="KW-0812">Transmembrane</keyword>
<evidence type="ECO:0000256" key="1">
    <source>
        <dbReference type="ARBA" id="ARBA00000085"/>
    </source>
</evidence>
<evidence type="ECO:0000313" key="25">
    <source>
        <dbReference type="EMBL" id="GGF31302.1"/>
    </source>
</evidence>
<dbReference type="RefSeq" id="WP_189049379.1">
    <property type="nucleotide sequence ID" value="NZ_BMJQ01000011.1"/>
</dbReference>
<organism evidence="25 26">
    <name type="scientific">Aliidongia dinghuensis</name>
    <dbReference type="NCBI Taxonomy" id="1867774"/>
    <lineage>
        <taxon>Bacteria</taxon>
        <taxon>Pseudomonadati</taxon>
        <taxon>Pseudomonadota</taxon>
        <taxon>Alphaproteobacteria</taxon>
        <taxon>Rhodospirillales</taxon>
        <taxon>Dongiaceae</taxon>
        <taxon>Aliidongia</taxon>
    </lineage>
</organism>
<feature type="coiled-coil region" evidence="18">
    <location>
        <begin position="553"/>
        <end position="589"/>
    </location>
</feature>
<comment type="subcellular location">
    <subcellularLocation>
        <location evidence="2">Cell membrane</location>
        <topology evidence="2">Multi-pass membrane protein</topology>
    </subcellularLocation>
</comment>
<dbReference type="FunFam" id="1.10.287.130:FF:000002">
    <property type="entry name" value="Two-component osmosensing histidine kinase"/>
    <property type="match status" value="1"/>
</dbReference>
<keyword evidence="9" id="KW-0418">Kinase</keyword>
<evidence type="ECO:0000256" key="17">
    <source>
        <dbReference type="PROSITE-ProRule" id="PRU00169"/>
    </source>
</evidence>
<dbReference type="Gene3D" id="1.10.287.130">
    <property type="match status" value="1"/>
</dbReference>
<evidence type="ECO:0000259" key="21">
    <source>
        <dbReference type="PROSITE" id="PS50110"/>
    </source>
</evidence>
<dbReference type="Gene3D" id="3.30.450.20">
    <property type="entry name" value="PAS domain"/>
    <property type="match status" value="4"/>
</dbReference>
<dbReference type="InterPro" id="IPR004358">
    <property type="entry name" value="Sig_transdc_His_kin-like_C"/>
</dbReference>
<name>A0A8J2YX85_9PROT</name>
<dbReference type="AlphaFoldDB" id="A0A8J2YX85"/>
<keyword evidence="5 17" id="KW-0597">Phosphoprotein</keyword>
<comment type="catalytic activity">
    <reaction evidence="1">
        <text>ATP + protein L-histidine = ADP + protein N-phospho-L-histidine.</text>
        <dbReference type="EC" id="2.7.13.3"/>
    </reaction>
</comment>
<feature type="modified residue" description="4-aspartylphosphate" evidence="17">
    <location>
        <position position="1035"/>
    </location>
</feature>
<evidence type="ECO:0000256" key="11">
    <source>
        <dbReference type="ARBA" id="ARBA00022989"/>
    </source>
</evidence>
<dbReference type="InterPro" id="IPR036890">
    <property type="entry name" value="HATPase_C_sf"/>
</dbReference>
<evidence type="ECO:0000259" key="23">
    <source>
        <dbReference type="PROSITE" id="PS50113"/>
    </source>
</evidence>
<dbReference type="EMBL" id="BMJQ01000011">
    <property type="protein sequence ID" value="GGF31302.1"/>
    <property type="molecule type" value="Genomic_DNA"/>
</dbReference>
<dbReference type="InterPro" id="IPR000014">
    <property type="entry name" value="PAS"/>
</dbReference>
<evidence type="ECO:0000259" key="22">
    <source>
        <dbReference type="PROSITE" id="PS50112"/>
    </source>
</evidence>
<keyword evidence="12" id="KW-0902">Two-component regulatory system</keyword>
<dbReference type="InterPro" id="IPR001610">
    <property type="entry name" value="PAC"/>
</dbReference>
<keyword evidence="11 19" id="KW-1133">Transmembrane helix</keyword>
<dbReference type="InterPro" id="IPR013656">
    <property type="entry name" value="PAS_4"/>
</dbReference>
<dbReference type="Pfam" id="PF00512">
    <property type="entry name" value="HisKA"/>
    <property type="match status" value="1"/>
</dbReference>
<dbReference type="GO" id="GO:0000155">
    <property type="term" value="F:phosphorelay sensor kinase activity"/>
    <property type="evidence" value="ECO:0007669"/>
    <property type="project" value="InterPro"/>
</dbReference>
<evidence type="ECO:0000259" key="20">
    <source>
        <dbReference type="PROSITE" id="PS50109"/>
    </source>
</evidence>
<gene>
    <name evidence="25" type="ORF">GCM10011611_41820</name>
</gene>
<accession>A0A8J2YX85</accession>
<evidence type="ECO:0000256" key="9">
    <source>
        <dbReference type="ARBA" id="ARBA00022777"/>
    </source>
</evidence>
<dbReference type="InterPro" id="IPR000700">
    <property type="entry name" value="PAS-assoc_C"/>
</dbReference>
<dbReference type="Proteomes" id="UP000646365">
    <property type="component" value="Unassembled WGS sequence"/>
</dbReference>
<evidence type="ECO:0000256" key="18">
    <source>
        <dbReference type="SAM" id="Coils"/>
    </source>
</evidence>
<dbReference type="PROSITE" id="PS50113">
    <property type="entry name" value="PAC"/>
    <property type="match status" value="1"/>
</dbReference>
<keyword evidence="26" id="KW-1185">Reference proteome</keyword>
<dbReference type="CDD" id="cd17546">
    <property type="entry name" value="REC_hyHK_CKI1_RcsC-like"/>
    <property type="match status" value="1"/>
</dbReference>
<dbReference type="FunFam" id="3.30.565.10:FF:000010">
    <property type="entry name" value="Sensor histidine kinase RcsC"/>
    <property type="match status" value="1"/>
</dbReference>
<feature type="domain" description="PAC" evidence="23">
    <location>
        <begin position="386"/>
        <end position="438"/>
    </location>
</feature>
<dbReference type="Pfam" id="PF12860">
    <property type="entry name" value="PAS_7"/>
    <property type="match status" value="1"/>
</dbReference>
<dbReference type="PROSITE" id="PS50109">
    <property type="entry name" value="HIS_KIN"/>
    <property type="match status" value="1"/>
</dbReference>
<dbReference type="SMART" id="SM00388">
    <property type="entry name" value="HisKA"/>
    <property type="match status" value="1"/>
</dbReference>
<keyword evidence="4" id="KW-1003">Cell membrane</keyword>
<dbReference type="SUPFAM" id="SSF52172">
    <property type="entry name" value="CheY-like"/>
    <property type="match status" value="2"/>
</dbReference>
<evidence type="ECO:0000256" key="16">
    <source>
        <dbReference type="PROSITE-ProRule" id="PRU00110"/>
    </source>
</evidence>
<evidence type="ECO:0000256" key="8">
    <source>
        <dbReference type="ARBA" id="ARBA00022741"/>
    </source>
</evidence>
<dbReference type="Pfam" id="PF22588">
    <property type="entry name" value="dCache_1_like"/>
    <property type="match status" value="1"/>
</dbReference>
<evidence type="ECO:0000256" key="2">
    <source>
        <dbReference type="ARBA" id="ARBA00004651"/>
    </source>
</evidence>
<dbReference type="InterPro" id="IPR008207">
    <property type="entry name" value="Sig_transdc_His_kin_Hpt_dom"/>
</dbReference>
<dbReference type="InterPro" id="IPR001789">
    <property type="entry name" value="Sig_transdc_resp-reg_receiver"/>
</dbReference>
<comment type="caution">
    <text evidence="25">The sequence shown here is derived from an EMBL/GenBank/DDBJ whole genome shotgun (WGS) entry which is preliminary data.</text>
</comment>
<dbReference type="CDD" id="cd12914">
    <property type="entry name" value="PDC1_DGC_like"/>
    <property type="match status" value="1"/>
</dbReference>
<dbReference type="GO" id="GO:0005886">
    <property type="term" value="C:plasma membrane"/>
    <property type="evidence" value="ECO:0007669"/>
    <property type="project" value="UniProtKB-SubCell"/>
</dbReference>
<evidence type="ECO:0000256" key="13">
    <source>
        <dbReference type="ARBA" id="ARBA00023136"/>
    </source>
</evidence>
<evidence type="ECO:0000256" key="6">
    <source>
        <dbReference type="ARBA" id="ARBA00022679"/>
    </source>
</evidence>
<evidence type="ECO:0000256" key="5">
    <source>
        <dbReference type="ARBA" id="ARBA00022553"/>
    </source>
</evidence>
<reference evidence="25" key="1">
    <citation type="journal article" date="2014" name="Int. J. Syst. Evol. Microbiol.">
        <title>Complete genome sequence of Corynebacterium casei LMG S-19264T (=DSM 44701T), isolated from a smear-ripened cheese.</title>
        <authorList>
            <consortium name="US DOE Joint Genome Institute (JGI-PGF)"/>
            <person name="Walter F."/>
            <person name="Albersmeier A."/>
            <person name="Kalinowski J."/>
            <person name="Ruckert C."/>
        </authorList>
    </citation>
    <scope>NUCLEOTIDE SEQUENCE</scope>
    <source>
        <strain evidence="25">CGMCC 1.15725</strain>
    </source>
</reference>
<dbReference type="Gene3D" id="3.40.50.2300">
    <property type="match status" value="2"/>
</dbReference>
<dbReference type="SUPFAM" id="SSF55874">
    <property type="entry name" value="ATPase domain of HSP90 chaperone/DNA topoisomerase II/histidine kinase"/>
    <property type="match status" value="1"/>
</dbReference>
<evidence type="ECO:0000256" key="10">
    <source>
        <dbReference type="ARBA" id="ARBA00022840"/>
    </source>
</evidence>
<protein>
    <recommendedName>
        <fullName evidence="15">Sensory/regulatory protein RpfC</fullName>
        <ecNumber evidence="3">2.7.13.3</ecNumber>
    </recommendedName>
</protein>
<dbReference type="PANTHER" id="PTHR45339">
    <property type="entry name" value="HYBRID SIGNAL TRANSDUCTION HISTIDINE KINASE J"/>
    <property type="match status" value="1"/>
</dbReference>
<dbReference type="InterPro" id="IPR005467">
    <property type="entry name" value="His_kinase_dom"/>
</dbReference>
<dbReference type="EC" id="2.7.13.3" evidence="3"/>
<feature type="domain" description="PAS" evidence="22">
    <location>
        <begin position="439"/>
        <end position="482"/>
    </location>
</feature>
<dbReference type="SMART" id="SM00086">
    <property type="entry name" value="PAC"/>
    <property type="match status" value="2"/>
</dbReference>
<dbReference type="Gene3D" id="3.30.565.10">
    <property type="entry name" value="Histidine kinase-like ATPase, C-terminal domain"/>
    <property type="match status" value="1"/>
</dbReference>
<dbReference type="PRINTS" id="PR00344">
    <property type="entry name" value="BCTRLSENSOR"/>
</dbReference>
<feature type="modified residue" description="Phosphohistidine" evidence="16">
    <location>
        <position position="1174"/>
    </location>
</feature>
<keyword evidence="10" id="KW-0067">ATP-binding</keyword>
<evidence type="ECO:0000256" key="7">
    <source>
        <dbReference type="ARBA" id="ARBA00022692"/>
    </source>
</evidence>
<evidence type="ECO:0000256" key="12">
    <source>
        <dbReference type="ARBA" id="ARBA00023012"/>
    </source>
</evidence>
<dbReference type="Gene3D" id="1.20.120.160">
    <property type="entry name" value="HPT domain"/>
    <property type="match status" value="1"/>
</dbReference>
<feature type="domain" description="Response regulatory" evidence="21">
    <location>
        <begin position="841"/>
        <end position="962"/>
    </location>
</feature>
<reference evidence="25" key="2">
    <citation type="submission" date="2020-09" db="EMBL/GenBank/DDBJ databases">
        <authorList>
            <person name="Sun Q."/>
            <person name="Zhou Y."/>
        </authorList>
    </citation>
    <scope>NUCLEOTIDE SEQUENCE</scope>
    <source>
        <strain evidence="25">CGMCC 1.15725</strain>
    </source>
</reference>
<evidence type="ECO:0000256" key="14">
    <source>
        <dbReference type="ARBA" id="ARBA00064003"/>
    </source>
</evidence>
<dbReference type="SUPFAM" id="SSF47384">
    <property type="entry name" value="Homodimeric domain of signal transducing histidine kinase"/>
    <property type="match status" value="1"/>
</dbReference>
<dbReference type="PROSITE" id="PS50894">
    <property type="entry name" value="HPT"/>
    <property type="match status" value="1"/>
</dbReference>
<dbReference type="CDD" id="cd00082">
    <property type="entry name" value="HisKA"/>
    <property type="match status" value="1"/>
</dbReference>
<evidence type="ECO:0000256" key="15">
    <source>
        <dbReference type="ARBA" id="ARBA00068150"/>
    </source>
</evidence>
<dbReference type="CDD" id="cd16922">
    <property type="entry name" value="HATPase_EvgS-ArcB-TorS-like"/>
    <property type="match status" value="1"/>
</dbReference>
<evidence type="ECO:0000256" key="4">
    <source>
        <dbReference type="ARBA" id="ARBA00022475"/>
    </source>
</evidence>
<dbReference type="InterPro" id="IPR003594">
    <property type="entry name" value="HATPase_dom"/>
</dbReference>
<feature type="modified residue" description="4-aspartylphosphate" evidence="17">
    <location>
        <position position="895"/>
    </location>
</feature>
<feature type="domain" description="HPt" evidence="24">
    <location>
        <begin position="1135"/>
        <end position="1228"/>
    </location>
</feature>
<dbReference type="SUPFAM" id="SSF55785">
    <property type="entry name" value="PYP-like sensor domain (PAS domain)"/>
    <property type="match status" value="2"/>
</dbReference>
<dbReference type="GO" id="GO:0005524">
    <property type="term" value="F:ATP binding"/>
    <property type="evidence" value="ECO:0007669"/>
    <property type="project" value="UniProtKB-KW"/>
</dbReference>
<feature type="transmembrane region" description="Helical" evidence="19">
    <location>
        <begin position="284"/>
        <end position="301"/>
    </location>
</feature>
<dbReference type="InterPro" id="IPR035965">
    <property type="entry name" value="PAS-like_dom_sf"/>
</dbReference>
<dbReference type="SUPFAM" id="SSF47226">
    <property type="entry name" value="Histidine-containing phosphotransfer domain, HPT domain"/>
    <property type="match status" value="1"/>
</dbReference>
<dbReference type="InterPro" id="IPR036641">
    <property type="entry name" value="HPT_dom_sf"/>
</dbReference>
<sequence length="1254" mass="136463">MAQASILLCALLLCIILLAFDAAIVLRARAIERGEGFTSVRNLAQALSQHAERTLETADLALAGIAQRIKDNGLPPESLPHLDEILASRIQLAPQIRELVLIGPDGHWLAASLPAVRTEINNSDRDYFVRLRDHPELGTYISEPLYSRASGRLTIIMARRVEGPDGAFAGVLAAALDGDQFQSFYKNFDVGRDGTISLIRLDGVALIRHPFRADLLGRTDAGELVLKRELPKAPAGEYESPGRYDKIARFKAYRRLDAYPLVMVVGLSQREWMAAWRRDTIEQTTVVVLVDVAILLFAWFLHRQTRRRAMAEARFADWAEASTDWFWECDAEHRITYMSDGLRRIGYDPASVIGRDRTALVKFSPDLVPGAVKDHLDTIAAHRPFRDFTYRLAEADGREVFISVSGKPHLDRDGRFLGYRGTGRDVTGEILAARARAREAEVLATTLMTIPDGIEVLDPDLRLIHANERLFEILGLPRDKILAAAEPAMELRRMLIRRGDFGPGDPDRIEADHIRRMRSEGPAVREQQLTNGTWIEVRRNPMKDDLGFVVLVRDVTERRAREFELERQRAQSERQAAELTATAADLRAAREVADAANAAKSDFLARMSHEIRTPMNGVIGMNALLLSTALDAEQRRFAEAVGASAEALLTVINDILDLSKLEAGKLELETIDFDLEALVGDAVELMAPRAYDKRIELAMLVDTGAARAFRGDPTRLRQILLNFLSNAVKFTAEGFVSVEVTALGRNRIRVEVADTGIGLDEQGKRRLFEKFAQADDTITRRFGGTGLGLNIAKQLVELMGGTLGVEDRPGGGTLFWFEVSLAAARGVQAARAIGATLIGRRLLVVDDLPINRLILARQLTGGGAEVVEAEDGPAALAAIAAAEAAGRRFDLALVDELMPDMDGPTLAGRIRATPEGCSMSMVLVSSVGTPLKADRAASAGFDAFLTKPVRHQTLVETIDRVLGPVAAPEQAGAVTAEPSVAGVGPRVLIAEDNVINQEIAETILRGAGYRVDLANNGREAVEAVAREPYDLVLMDVQMPGVDGLQATREIRAMAGAAGKVPIVAVTANAMLGDRETCLAAGMNDYVSKPFEPDTLLAAVERWISDTVTEVALPGDTVEAGWLDVGHLDRLSAMMSKVRFAVIVETFLGSVLAQLVEFASLARAADLQALARAAHEMKGTSGNLGVREMERLSSELERAARAGDRAVVRHLLAAFEATAASSMAALDAYLRSRSVEAHPVGNHSVGSGLKQRTDA</sequence>
<dbReference type="PROSITE" id="PS50110">
    <property type="entry name" value="RESPONSE_REGULATORY"/>
    <property type="match status" value="2"/>
</dbReference>
<evidence type="ECO:0000256" key="3">
    <source>
        <dbReference type="ARBA" id="ARBA00012438"/>
    </source>
</evidence>
<dbReference type="Pfam" id="PF00072">
    <property type="entry name" value="Response_reg"/>
    <property type="match status" value="2"/>
</dbReference>
<dbReference type="PANTHER" id="PTHR45339:SF1">
    <property type="entry name" value="HYBRID SIGNAL TRANSDUCTION HISTIDINE KINASE J"/>
    <property type="match status" value="1"/>
</dbReference>
<dbReference type="SMART" id="SM00387">
    <property type="entry name" value="HATPase_c"/>
    <property type="match status" value="1"/>
</dbReference>
<keyword evidence="8" id="KW-0547">Nucleotide-binding</keyword>
<dbReference type="Pfam" id="PF02518">
    <property type="entry name" value="HATPase_c"/>
    <property type="match status" value="1"/>
</dbReference>
<keyword evidence="13 19" id="KW-0472">Membrane</keyword>
<dbReference type="InterPro" id="IPR003661">
    <property type="entry name" value="HisK_dim/P_dom"/>
</dbReference>
<feature type="domain" description="Histidine kinase" evidence="20">
    <location>
        <begin position="606"/>
        <end position="823"/>
    </location>
</feature>
<evidence type="ECO:0000259" key="24">
    <source>
        <dbReference type="PROSITE" id="PS50894"/>
    </source>
</evidence>
<feature type="domain" description="Response regulatory" evidence="21">
    <location>
        <begin position="986"/>
        <end position="1103"/>
    </location>
</feature>
<dbReference type="InterPro" id="IPR036097">
    <property type="entry name" value="HisK_dim/P_sf"/>
</dbReference>
<dbReference type="CDD" id="cd00130">
    <property type="entry name" value="PAS"/>
    <property type="match status" value="2"/>
</dbReference>
<evidence type="ECO:0000313" key="26">
    <source>
        <dbReference type="Proteomes" id="UP000646365"/>
    </source>
</evidence>
<dbReference type="InterPro" id="IPR011006">
    <property type="entry name" value="CheY-like_superfamily"/>
</dbReference>
<comment type="subunit">
    <text evidence="14">At low DSF concentrations, interacts with RpfF.</text>
</comment>
<keyword evidence="18" id="KW-0175">Coiled coil</keyword>
<dbReference type="NCBIfam" id="TIGR00229">
    <property type="entry name" value="sensory_box"/>
    <property type="match status" value="1"/>
</dbReference>
<dbReference type="PROSITE" id="PS50112">
    <property type="entry name" value="PAS"/>
    <property type="match status" value="1"/>
</dbReference>
<dbReference type="SMART" id="SM00448">
    <property type="entry name" value="REC"/>
    <property type="match status" value="2"/>
</dbReference>